<dbReference type="PROSITE" id="PS51257">
    <property type="entry name" value="PROKAR_LIPOPROTEIN"/>
    <property type="match status" value="1"/>
</dbReference>
<dbReference type="EMBL" id="JBHRSW010000007">
    <property type="protein sequence ID" value="MFC3121147.1"/>
    <property type="molecule type" value="Genomic_DNA"/>
</dbReference>
<dbReference type="InterPro" id="IPR002372">
    <property type="entry name" value="PQQ_rpt_dom"/>
</dbReference>
<dbReference type="Pfam" id="PF13360">
    <property type="entry name" value="PQQ_2"/>
    <property type="match status" value="1"/>
</dbReference>
<evidence type="ECO:0000313" key="6">
    <source>
        <dbReference type="EMBL" id="MFC3121147.1"/>
    </source>
</evidence>
<dbReference type="NCBIfam" id="TIGR03300">
    <property type="entry name" value="assembly_YfgL"/>
    <property type="match status" value="1"/>
</dbReference>
<dbReference type="RefSeq" id="WP_376919286.1">
    <property type="nucleotide sequence ID" value="NZ_JBHRSW010000007.1"/>
</dbReference>
<dbReference type="InterPro" id="IPR017687">
    <property type="entry name" value="BamB"/>
</dbReference>
<organism evidence="6 7">
    <name type="scientific">Agaribacter flavus</name>
    <dbReference type="NCBI Taxonomy" id="1902781"/>
    <lineage>
        <taxon>Bacteria</taxon>
        <taxon>Pseudomonadati</taxon>
        <taxon>Pseudomonadota</taxon>
        <taxon>Gammaproteobacteria</taxon>
        <taxon>Alteromonadales</taxon>
        <taxon>Alteromonadaceae</taxon>
        <taxon>Agaribacter</taxon>
    </lineage>
</organism>
<dbReference type="InterPro" id="IPR011047">
    <property type="entry name" value="Quinoprotein_ADH-like_sf"/>
</dbReference>
<evidence type="ECO:0000256" key="1">
    <source>
        <dbReference type="ARBA" id="ARBA00022729"/>
    </source>
</evidence>
<evidence type="ECO:0000313" key="7">
    <source>
        <dbReference type="Proteomes" id="UP001595478"/>
    </source>
</evidence>
<dbReference type="Proteomes" id="UP001595478">
    <property type="component" value="Unassembled WGS sequence"/>
</dbReference>
<gene>
    <name evidence="4 6" type="primary">bamB</name>
    <name evidence="6" type="ORF">ACFOHL_05910</name>
</gene>
<evidence type="ECO:0000259" key="5">
    <source>
        <dbReference type="Pfam" id="PF13360"/>
    </source>
</evidence>
<keyword evidence="4" id="KW-0449">Lipoprotein</keyword>
<comment type="caution">
    <text evidence="6">The sequence shown here is derived from an EMBL/GenBank/DDBJ whole genome shotgun (WGS) entry which is preliminary data.</text>
</comment>
<dbReference type="Gene3D" id="2.130.10.10">
    <property type="entry name" value="YVTN repeat-like/Quinoprotein amine dehydrogenase"/>
    <property type="match status" value="1"/>
</dbReference>
<keyword evidence="2 4" id="KW-0472">Membrane</keyword>
<protein>
    <recommendedName>
        <fullName evidence="4">Outer membrane protein assembly factor BamB</fullName>
    </recommendedName>
</protein>
<name>A0ABV7FQL0_9ALTE</name>
<dbReference type="PANTHER" id="PTHR34512:SF30">
    <property type="entry name" value="OUTER MEMBRANE PROTEIN ASSEMBLY FACTOR BAMB"/>
    <property type="match status" value="1"/>
</dbReference>
<reference evidence="7" key="1">
    <citation type="journal article" date="2019" name="Int. J. Syst. Evol. Microbiol.">
        <title>The Global Catalogue of Microorganisms (GCM) 10K type strain sequencing project: providing services to taxonomists for standard genome sequencing and annotation.</title>
        <authorList>
            <consortium name="The Broad Institute Genomics Platform"/>
            <consortium name="The Broad Institute Genome Sequencing Center for Infectious Disease"/>
            <person name="Wu L."/>
            <person name="Ma J."/>
        </authorList>
    </citation>
    <scope>NUCLEOTIDE SEQUENCE [LARGE SCALE GENOMIC DNA]</scope>
    <source>
        <strain evidence="7">KCTC 52473</strain>
    </source>
</reference>
<accession>A0ABV7FQL0</accession>
<dbReference type="SUPFAM" id="SSF50998">
    <property type="entry name" value="Quinoprotein alcohol dehydrogenase-like"/>
    <property type="match status" value="1"/>
</dbReference>
<proteinExistence type="inferred from homology"/>
<dbReference type="InterPro" id="IPR018391">
    <property type="entry name" value="PQQ_b-propeller_rpt"/>
</dbReference>
<keyword evidence="7" id="KW-1185">Reference proteome</keyword>
<sequence>MNKTWLLVGLALILGGCSTISGWFADDEELEIRRLNDIEMVFTPTVDWKEDVGEGVDDYFSNLVPVAAYNKIFVADREGSIYALSSEDGETLWEQDISTRSKESKLTNLYGLFPARIPAKIAGGLSVAYETIYFGTENGEVVALNEADGSIKWQVKVPGEVIVPPAIDTGVVVVNTVAGVLLGLDAETGEIKWQNESDVPPLSLRGTSAPTATNGGAIVGTASGKLVVNIIDSGLTAWEQVIAKPVGATELERIVDVDSKPLVFGGNIYVVSYGGGLSAVELRTGQVVWNRDYASYQNVSLDGNTLFLTDNNSVIYAVDRRNGVELWSNTSLRKRSLTAATPVGDYIVVGDKWGFLHWLNQSDGKIVSRLDIGGDDEDDGIYSAPVETNGKLLVKTRAGELNLISTP</sequence>
<evidence type="ECO:0000256" key="2">
    <source>
        <dbReference type="ARBA" id="ARBA00023136"/>
    </source>
</evidence>
<dbReference type="InterPro" id="IPR015943">
    <property type="entry name" value="WD40/YVTN_repeat-like_dom_sf"/>
</dbReference>
<comment type="subunit">
    <text evidence="4">Part of the Bam complex.</text>
</comment>
<dbReference type="NCBIfam" id="NF008351">
    <property type="entry name" value="PRK11138.1"/>
    <property type="match status" value="1"/>
</dbReference>
<dbReference type="SMART" id="SM00564">
    <property type="entry name" value="PQQ"/>
    <property type="match status" value="6"/>
</dbReference>
<evidence type="ECO:0000256" key="4">
    <source>
        <dbReference type="HAMAP-Rule" id="MF_00923"/>
    </source>
</evidence>
<dbReference type="PANTHER" id="PTHR34512">
    <property type="entry name" value="CELL SURFACE PROTEIN"/>
    <property type="match status" value="1"/>
</dbReference>
<comment type="subcellular location">
    <subcellularLocation>
        <location evidence="4">Cell outer membrane</location>
        <topology evidence="4">Lipid-anchor</topology>
    </subcellularLocation>
</comment>
<keyword evidence="3 4" id="KW-0998">Cell outer membrane</keyword>
<keyword evidence="1 4" id="KW-0732">Signal</keyword>
<comment type="function">
    <text evidence="4">Part of the outer membrane protein assembly complex, which is involved in assembly and insertion of beta-barrel proteins into the outer membrane.</text>
</comment>
<evidence type="ECO:0000256" key="3">
    <source>
        <dbReference type="ARBA" id="ARBA00023237"/>
    </source>
</evidence>
<dbReference type="HAMAP" id="MF_00923">
    <property type="entry name" value="OM_assembly_BamB"/>
    <property type="match status" value="1"/>
</dbReference>
<feature type="domain" description="Pyrrolo-quinoline quinone repeat" evidence="5">
    <location>
        <begin position="77"/>
        <end position="329"/>
    </location>
</feature>
<comment type="similarity">
    <text evidence="4">Belongs to the BamB family.</text>
</comment>
<keyword evidence="4" id="KW-0564">Palmitate</keyword>